<evidence type="ECO:0000256" key="7">
    <source>
        <dbReference type="ARBA" id="ARBA00022801"/>
    </source>
</evidence>
<keyword evidence="8" id="KW-0326">Glycosidase</keyword>
<evidence type="ECO:0000256" key="1">
    <source>
        <dbReference type="ARBA" id="ARBA00000448"/>
    </source>
</evidence>
<keyword evidence="7" id="KW-0378">Hydrolase</keyword>
<keyword evidence="12" id="KW-1185">Reference proteome</keyword>
<dbReference type="SMART" id="SM01217">
    <property type="entry name" value="Fn3_like"/>
    <property type="match status" value="1"/>
</dbReference>
<dbReference type="InterPro" id="IPR050288">
    <property type="entry name" value="Cellulose_deg_GH3"/>
</dbReference>
<keyword evidence="5" id="KW-0964">Secreted</keyword>
<dbReference type="STRING" id="1209926.A0A1G4AQB2"/>
<dbReference type="InterPro" id="IPR013783">
    <property type="entry name" value="Ig-like_fold"/>
</dbReference>
<dbReference type="Gene3D" id="2.60.40.10">
    <property type="entry name" value="Immunoglobulins"/>
    <property type="match status" value="1"/>
</dbReference>
<evidence type="ECO:0000259" key="10">
    <source>
        <dbReference type="SMART" id="SM01217"/>
    </source>
</evidence>
<comment type="subcellular location">
    <subcellularLocation>
        <location evidence="2">Secreted</location>
    </subcellularLocation>
</comment>
<dbReference type="EMBL" id="MJBS01000191">
    <property type="protein sequence ID" value="OHE91296.1"/>
    <property type="molecule type" value="Genomic_DNA"/>
</dbReference>
<dbReference type="Proteomes" id="UP000176998">
    <property type="component" value="Unassembled WGS sequence"/>
</dbReference>
<gene>
    <name evidence="11" type="ORF">CORC01_13411</name>
</gene>
<dbReference type="RefSeq" id="XP_022468469.1">
    <property type="nucleotide sequence ID" value="XM_022625028.1"/>
</dbReference>
<accession>A0A1G4AQB2</accession>
<sequence>MGPQVWDDFINLKASISNRDTRAAFAVPQLYLSFPGRAPEGTPKKVLKGSKMGQIDAGSSAEMEVGLMRRELSSWDASDKVRTIPKGEFTFRVGSRLEDLPAEKVSSVLRGRLRTAR</sequence>
<dbReference type="PANTHER" id="PTHR42715:SF12">
    <property type="entry name" value="BETA-GLUCOSIDASE G-RELATED"/>
    <property type="match status" value="1"/>
</dbReference>
<evidence type="ECO:0000256" key="5">
    <source>
        <dbReference type="ARBA" id="ARBA00022525"/>
    </source>
</evidence>
<comment type="caution">
    <text evidence="11">The sequence shown here is derived from an EMBL/GenBank/DDBJ whole genome shotgun (WGS) entry which is preliminary data.</text>
</comment>
<comment type="function">
    <text evidence="9">Beta-glucosidases are one of a number of cellulolytic enzymes involved in the degradation of cellulosic biomass. Catalyzes the last step releasing glucose from the inhibitory cellobiose.</text>
</comment>
<evidence type="ECO:0000256" key="6">
    <source>
        <dbReference type="ARBA" id="ARBA00022729"/>
    </source>
</evidence>
<dbReference type="PANTHER" id="PTHR42715">
    <property type="entry name" value="BETA-GLUCOSIDASE"/>
    <property type="match status" value="1"/>
</dbReference>
<dbReference type="InterPro" id="IPR026891">
    <property type="entry name" value="Fn3-like"/>
</dbReference>
<dbReference type="GO" id="GO:0005576">
    <property type="term" value="C:extracellular region"/>
    <property type="evidence" value="ECO:0007669"/>
    <property type="project" value="UniProtKB-SubCell"/>
</dbReference>
<evidence type="ECO:0000256" key="3">
    <source>
        <dbReference type="ARBA" id="ARBA00005336"/>
    </source>
</evidence>
<dbReference type="GO" id="GO:0009251">
    <property type="term" value="P:glucan catabolic process"/>
    <property type="evidence" value="ECO:0007669"/>
    <property type="project" value="TreeGrafter"/>
</dbReference>
<organism evidence="11 12">
    <name type="scientific">Colletotrichum orchidophilum</name>
    <dbReference type="NCBI Taxonomy" id="1209926"/>
    <lineage>
        <taxon>Eukaryota</taxon>
        <taxon>Fungi</taxon>
        <taxon>Dikarya</taxon>
        <taxon>Ascomycota</taxon>
        <taxon>Pezizomycotina</taxon>
        <taxon>Sordariomycetes</taxon>
        <taxon>Hypocreomycetidae</taxon>
        <taxon>Glomerellales</taxon>
        <taxon>Glomerellaceae</taxon>
        <taxon>Colletotrichum</taxon>
    </lineage>
</organism>
<evidence type="ECO:0000313" key="12">
    <source>
        <dbReference type="Proteomes" id="UP000176998"/>
    </source>
</evidence>
<keyword evidence="6" id="KW-0732">Signal</keyword>
<dbReference type="GeneID" id="34566538"/>
<feature type="domain" description="Fibronectin type III-like" evidence="10">
    <location>
        <begin position="26"/>
        <end position="96"/>
    </location>
</feature>
<protein>
    <recommendedName>
        <fullName evidence="4">beta-glucosidase</fullName>
        <ecNumber evidence="4">3.2.1.21</ecNumber>
    </recommendedName>
</protein>
<dbReference type="OrthoDB" id="47059at2759"/>
<dbReference type="AlphaFoldDB" id="A0A1G4AQB2"/>
<dbReference type="GO" id="GO:0008422">
    <property type="term" value="F:beta-glucosidase activity"/>
    <property type="evidence" value="ECO:0007669"/>
    <property type="project" value="UniProtKB-EC"/>
</dbReference>
<reference evidence="11 12" key="1">
    <citation type="submission" date="2016-09" db="EMBL/GenBank/DDBJ databases">
        <authorList>
            <person name="Capua I."/>
            <person name="De Benedictis P."/>
            <person name="Joannis T."/>
            <person name="Lombin L.H."/>
            <person name="Cattoli G."/>
        </authorList>
    </citation>
    <scope>NUCLEOTIDE SEQUENCE [LARGE SCALE GENOMIC DNA]</scope>
    <source>
        <strain evidence="11 12">IMI 309357</strain>
    </source>
</reference>
<comment type="catalytic activity">
    <reaction evidence="1">
        <text>Hydrolysis of terminal, non-reducing beta-D-glucosyl residues with release of beta-D-glucose.</text>
        <dbReference type="EC" id="3.2.1.21"/>
    </reaction>
</comment>
<evidence type="ECO:0000256" key="9">
    <source>
        <dbReference type="ARBA" id="ARBA00024983"/>
    </source>
</evidence>
<evidence type="ECO:0000256" key="4">
    <source>
        <dbReference type="ARBA" id="ARBA00012744"/>
    </source>
</evidence>
<evidence type="ECO:0000256" key="2">
    <source>
        <dbReference type="ARBA" id="ARBA00004613"/>
    </source>
</evidence>
<evidence type="ECO:0000313" key="11">
    <source>
        <dbReference type="EMBL" id="OHE91296.1"/>
    </source>
</evidence>
<proteinExistence type="inferred from homology"/>
<comment type="similarity">
    <text evidence="3">Belongs to the glycosyl hydrolase 3 family.</text>
</comment>
<evidence type="ECO:0000256" key="8">
    <source>
        <dbReference type="ARBA" id="ARBA00023295"/>
    </source>
</evidence>
<dbReference type="EC" id="3.2.1.21" evidence="4"/>
<name>A0A1G4AQB2_9PEZI</name>
<dbReference type="Pfam" id="PF14310">
    <property type="entry name" value="Fn3-like"/>
    <property type="match status" value="1"/>
</dbReference>